<evidence type="ECO:0000256" key="8">
    <source>
        <dbReference type="ARBA" id="ARBA00022840"/>
    </source>
</evidence>
<dbReference type="GO" id="GO:0008817">
    <property type="term" value="F:corrinoid adenosyltransferase activity"/>
    <property type="evidence" value="ECO:0007669"/>
    <property type="project" value="UniProtKB-EC"/>
</dbReference>
<evidence type="ECO:0000256" key="9">
    <source>
        <dbReference type="ARBA" id="ARBA00031529"/>
    </source>
</evidence>
<dbReference type="GO" id="GO:0009236">
    <property type="term" value="P:cobalamin biosynthetic process"/>
    <property type="evidence" value="ECO:0007669"/>
    <property type="project" value="UniProtKB-KW"/>
</dbReference>
<evidence type="ECO:0000256" key="4">
    <source>
        <dbReference type="ARBA" id="ARBA00020963"/>
    </source>
</evidence>
<keyword evidence="6 15" id="KW-0808">Transferase</keyword>
<keyword evidence="8" id="KW-0067">ATP-binding</keyword>
<dbReference type="InterPro" id="IPR016030">
    <property type="entry name" value="CblAdoTrfase-like"/>
</dbReference>
<evidence type="ECO:0000256" key="2">
    <source>
        <dbReference type="ARBA" id="ARBA00007487"/>
    </source>
</evidence>
<dbReference type="InterPro" id="IPR005624">
    <property type="entry name" value="PduO/GlcC-like"/>
</dbReference>
<dbReference type="AlphaFoldDB" id="A0AAW7ZE79"/>
<dbReference type="PANTHER" id="PTHR12213">
    <property type="entry name" value="CORRINOID ADENOSYLTRANSFERASE"/>
    <property type="match status" value="1"/>
</dbReference>
<proteinExistence type="inferred from homology"/>
<keyword evidence="16" id="KW-1185">Reference proteome</keyword>
<evidence type="ECO:0000256" key="10">
    <source>
        <dbReference type="ARBA" id="ARBA00033334"/>
    </source>
</evidence>
<organism evidence="15 16">
    <name type="scientific">Desulforamulus aquiferis</name>
    <dbReference type="NCBI Taxonomy" id="1397668"/>
    <lineage>
        <taxon>Bacteria</taxon>
        <taxon>Bacillati</taxon>
        <taxon>Bacillota</taxon>
        <taxon>Clostridia</taxon>
        <taxon>Eubacteriales</taxon>
        <taxon>Peptococcaceae</taxon>
        <taxon>Desulforamulus</taxon>
    </lineage>
</organism>
<dbReference type="InterPro" id="IPR036451">
    <property type="entry name" value="CblAdoTrfase-like_sf"/>
</dbReference>
<reference evidence="15" key="1">
    <citation type="journal article" date="2023" name="J. Hazard. Mater.">
        <title>Anaerobic biodegradation of pyrene and benzo[a]pyrene by a new sulfate-reducing Desulforamulus aquiferis strain DSA.</title>
        <authorList>
            <person name="Zhang Z."/>
            <person name="Sun J."/>
            <person name="Gong X."/>
            <person name="Wang C."/>
            <person name="Wang H."/>
        </authorList>
    </citation>
    <scope>NUCLEOTIDE SEQUENCE</scope>
    <source>
        <strain evidence="15">DSA</strain>
    </source>
</reference>
<dbReference type="SUPFAM" id="SSF89028">
    <property type="entry name" value="Cobalamin adenosyltransferase-like"/>
    <property type="match status" value="1"/>
</dbReference>
<dbReference type="InterPro" id="IPR029499">
    <property type="entry name" value="PduO-typ"/>
</dbReference>
<evidence type="ECO:0000313" key="15">
    <source>
        <dbReference type="EMBL" id="MDO7787820.1"/>
    </source>
</evidence>
<evidence type="ECO:0000256" key="5">
    <source>
        <dbReference type="ARBA" id="ARBA00022573"/>
    </source>
</evidence>
<comment type="pathway">
    <text evidence="1">Cofactor biosynthesis; adenosylcobalamin biosynthesis; adenosylcobalamin from cob(II)yrinate a,c-diamide: step 2/7.</text>
</comment>
<accession>A0AAW7ZE79</accession>
<evidence type="ECO:0000313" key="16">
    <source>
        <dbReference type="Proteomes" id="UP001172911"/>
    </source>
</evidence>
<dbReference type="Gene3D" id="3.30.450.150">
    <property type="entry name" value="Haem-degrading domain"/>
    <property type="match status" value="1"/>
</dbReference>
<dbReference type="EC" id="2.5.1.17" evidence="3"/>
<evidence type="ECO:0000256" key="12">
    <source>
        <dbReference type="ARBA" id="ARBA00048555"/>
    </source>
</evidence>
<dbReference type="Gene3D" id="1.20.1200.10">
    <property type="entry name" value="Cobalamin adenosyltransferase-like"/>
    <property type="match status" value="1"/>
</dbReference>
<gene>
    <name evidence="15" type="ORF">P6N53_11375</name>
</gene>
<dbReference type="Pfam" id="PF03928">
    <property type="entry name" value="HbpS-like"/>
    <property type="match status" value="1"/>
</dbReference>
<feature type="domain" description="Cobalamin adenosyltransferase-like" evidence="14">
    <location>
        <begin position="3"/>
        <end position="165"/>
    </location>
</feature>
<dbReference type="InterPro" id="IPR038084">
    <property type="entry name" value="PduO/GlcC-like_sf"/>
</dbReference>
<evidence type="ECO:0000259" key="14">
    <source>
        <dbReference type="Pfam" id="PF01923"/>
    </source>
</evidence>
<evidence type="ECO:0000256" key="1">
    <source>
        <dbReference type="ARBA" id="ARBA00005121"/>
    </source>
</evidence>
<dbReference type="PANTHER" id="PTHR12213:SF0">
    <property type="entry name" value="CORRINOID ADENOSYLTRANSFERASE MMAB"/>
    <property type="match status" value="1"/>
</dbReference>
<name>A0AAW7ZE79_9FIRM</name>
<dbReference type="Proteomes" id="UP001172911">
    <property type="component" value="Unassembled WGS sequence"/>
</dbReference>
<reference evidence="15" key="2">
    <citation type="submission" date="2023-03" db="EMBL/GenBank/DDBJ databases">
        <authorList>
            <person name="Zhang Z."/>
        </authorList>
    </citation>
    <scope>NUCLEOTIDE SEQUENCE</scope>
    <source>
        <strain evidence="15">DSA</strain>
    </source>
</reference>
<comment type="similarity">
    <text evidence="2">Belongs to the Cob(I)alamin adenosyltransferase family.</text>
</comment>
<dbReference type="GO" id="GO:0005524">
    <property type="term" value="F:ATP binding"/>
    <property type="evidence" value="ECO:0007669"/>
    <property type="project" value="UniProtKB-KW"/>
</dbReference>
<comment type="caution">
    <text evidence="15">The sequence shown here is derived from an EMBL/GenBank/DDBJ whole genome shotgun (WGS) entry which is preliminary data.</text>
</comment>
<keyword evidence="7" id="KW-0547">Nucleotide-binding</keyword>
<protein>
    <recommendedName>
        <fullName evidence="4">Corrinoid adenosyltransferase</fullName>
        <ecNumber evidence="3">2.5.1.17</ecNumber>
    </recommendedName>
    <alternativeName>
        <fullName evidence="9">Cob(II)alamin adenosyltransferase</fullName>
    </alternativeName>
    <alternativeName>
        <fullName evidence="11">Cob(II)yrinic acid a,c-diamide adenosyltransferase</fullName>
    </alternativeName>
    <alternativeName>
        <fullName evidence="10">Cobinamide/cobalamin adenosyltransferase</fullName>
    </alternativeName>
</protein>
<comment type="catalytic activity">
    <reaction evidence="12">
        <text>2 cob(II)yrinate a,c diamide + reduced [electron-transfer flavoprotein] + 2 ATP = 2 adenosylcob(III)yrinate a,c-diamide + 2 triphosphate + oxidized [electron-transfer flavoprotein] + 3 H(+)</text>
        <dbReference type="Rhea" id="RHEA:11528"/>
        <dbReference type="Rhea" id="RHEA-COMP:10685"/>
        <dbReference type="Rhea" id="RHEA-COMP:10686"/>
        <dbReference type="ChEBI" id="CHEBI:15378"/>
        <dbReference type="ChEBI" id="CHEBI:18036"/>
        <dbReference type="ChEBI" id="CHEBI:30616"/>
        <dbReference type="ChEBI" id="CHEBI:57692"/>
        <dbReference type="ChEBI" id="CHEBI:58307"/>
        <dbReference type="ChEBI" id="CHEBI:58503"/>
        <dbReference type="ChEBI" id="CHEBI:58537"/>
        <dbReference type="EC" id="2.5.1.17"/>
    </reaction>
</comment>
<evidence type="ECO:0000256" key="11">
    <source>
        <dbReference type="ARBA" id="ARBA00033354"/>
    </source>
</evidence>
<dbReference type="SUPFAM" id="SSF143744">
    <property type="entry name" value="GlcG-like"/>
    <property type="match status" value="1"/>
</dbReference>
<evidence type="ECO:0000256" key="3">
    <source>
        <dbReference type="ARBA" id="ARBA00012454"/>
    </source>
</evidence>
<evidence type="ECO:0000256" key="7">
    <source>
        <dbReference type="ARBA" id="ARBA00022741"/>
    </source>
</evidence>
<comment type="catalytic activity">
    <reaction evidence="13">
        <text>2 cob(II)alamin + reduced [electron-transfer flavoprotein] + 2 ATP = 2 adenosylcob(III)alamin + 2 triphosphate + oxidized [electron-transfer flavoprotein] + 3 H(+)</text>
        <dbReference type="Rhea" id="RHEA:28671"/>
        <dbReference type="Rhea" id="RHEA-COMP:10685"/>
        <dbReference type="Rhea" id="RHEA-COMP:10686"/>
        <dbReference type="ChEBI" id="CHEBI:15378"/>
        <dbReference type="ChEBI" id="CHEBI:16304"/>
        <dbReference type="ChEBI" id="CHEBI:18036"/>
        <dbReference type="ChEBI" id="CHEBI:18408"/>
        <dbReference type="ChEBI" id="CHEBI:30616"/>
        <dbReference type="ChEBI" id="CHEBI:57692"/>
        <dbReference type="ChEBI" id="CHEBI:58307"/>
        <dbReference type="EC" id="2.5.1.17"/>
    </reaction>
</comment>
<dbReference type="EMBL" id="JARPTC010000016">
    <property type="protein sequence ID" value="MDO7787820.1"/>
    <property type="molecule type" value="Genomic_DNA"/>
</dbReference>
<dbReference type="Pfam" id="PF01923">
    <property type="entry name" value="Cob_adeno_trans"/>
    <property type="match status" value="1"/>
</dbReference>
<evidence type="ECO:0000256" key="6">
    <source>
        <dbReference type="ARBA" id="ARBA00022679"/>
    </source>
</evidence>
<keyword evidence="5" id="KW-0169">Cobalamin biosynthesis</keyword>
<evidence type="ECO:0000256" key="13">
    <source>
        <dbReference type="ARBA" id="ARBA00048692"/>
    </source>
</evidence>
<dbReference type="NCBIfam" id="TIGR00636">
    <property type="entry name" value="PduO_Nterm"/>
    <property type="match status" value="1"/>
</dbReference>
<dbReference type="RefSeq" id="WP_304543187.1">
    <property type="nucleotide sequence ID" value="NZ_JARPTC010000016.1"/>
</dbReference>
<sequence length="326" mass="34881">MKVYTKTGDQGQTSLLSKQRVYKDDDRVHAYGTVDEASSAMGLAKSLTQKEWVVNIIHPIQVELISLAADLATEGTEDAGKYRISESHVQNLEGIIDELEQQRIPDKHFVIPGGTPVSAALDLARTIVRRAERCVVKVRRLDHVHPPVALYLNRLSDLLFVLARCVEQEELVVKVTSNVMENLAGTNNVSGEIVNMMTLNKAMKMIQTAEAKAKEIEVPMVIAVVDCGGNLVAQHRMDGAILASISISLDKAYTAVSLKMPTEKAAKPASPGQSLYGLNTTNGGRLVIFGGGIPVFDKGVLIGGIGVSGGSVEDDITVAKAGLAGL</sequence>